<proteinExistence type="predicted"/>
<feature type="transmembrane region" description="Helical" evidence="1">
    <location>
        <begin position="29"/>
        <end position="49"/>
    </location>
</feature>
<protein>
    <submittedName>
        <fullName evidence="2">Uncharacterized protein</fullName>
    </submittedName>
</protein>
<evidence type="ECO:0000313" key="2">
    <source>
        <dbReference type="EMBL" id="MBC5845487.1"/>
    </source>
</evidence>
<feature type="transmembrane region" description="Helical" evidence="1">
    <location>
        <begin position="130"/>
        <end position="147"/>
    </location>
</feature>
<name>A0A923SG91_9FLAO</name>
<keyword evidence="1" id="KW-1133">Transmembrane helix</keyword>
<sequence>MERMTKLEGDIEKINKFTGFQLPNKFKKVGLVLIIVSILAIVSSVKLYFTDLRSQDLFERIAKTGMILGLLMISISKEKVEDELISKIRMQSFNYAVISAVLIYSLVPFIHYIFILSFSKVATIEGSKDTAILSFLLFLQILIFKKLKKAYNEE</sequence>
<dbReference type="RefSeq" id="WP_187020102.1">
    <property type="nucleotide sequence ID" value="NZ_JACRUK010000040.1"/>
</dbReference>
<keyword evidence="1" id="KW-0472">Membrane</keyword>
<organism evidence="2 3">
    <name type="scientific">Flavobacterium muglaense</name>
    <dbReference type="NCBI Taxonomy" id="2764716"/>
    <lineage>
        <taxon>Bacteria</taxon>
        <taxon>Pseudomonadati</taxon>
        <taxon>Bacteroidota</taxon>
        <taxon>Flavobacteriia</taxon>
        <taxon>Flavobacteriales</taxon>
        <taxon>Flavobacteriaceae</taxon>
        <taxon>Flavobacterium</taxon>
    </lineage>
</organism>
<accession>A0A923SG91</accession>
<evidence type="ECO:0000313" key="3">
    <source>
        <dbReference type="Proteomes" id="UP000641454"/>
    </source>
</evidence>
<evidence type="ECO:0000256" key="1">
    <source>
        <dbReference type="SAM" id="Phobius"/>
    </source>
</evidence>
<gene>
    <name evidence="2" type="ORF">H8R25_13705</name>
</gene>
<keyword evidence="3" id="KW-1185">Reference proteome</keyword>
<dbReference type="Proteomes" id="UP000641454">
    <property type="component" value="Unassembled WGS sequence"/>
</dbReference>
<reference evidence="2 3" key="1">
    <citation type="submission" date="2020-08" db="EMBL/GenBank/DDBJ databases">
        <title>Description of novel Flavobacterium F-392 isolate.</title>
        <authorList>
            <person name="Saticioglu I.B."/>
            <person name="Duman M."/>
            <person name="Altun S."/>
        </authorList>
    </citation>
    <scope>NUCLEOTIDE SEQUENCE [LARGE SCALE GENOMIC DNA]</scope>
    <source>
        <strain evidence="2 3">F-392</strain>
    </source>
</reference>
<dbReference type="AlphaFoldDB" id="A0A923SG91"/>
<comment type="caution">
    <text evidence="2">The sequence shown here is derived from an EMBL/GenBank/DDBJ whole genome shotgun (WGS) entry which is preliminary data.</text>
</comment>
<feature type="transmembrane region" description="Helical" evidence="1">
    <location>
        <begin position="92"/>
        <end position="118"/>
    </location>
</feature>
<keyword evidence="1" id="KW-0812">Transmembrane</keyword>
<dbReference type="EMBL" id="JACRUL010000039">
    <property type="protein sequence ID" value="MBC5845487.1"/>
    <property type="molecule type" value="Genomic_DNA"/>
</dbReference>